<feature type="transmembrane region" description="Helical" evidence="1">
    <location>
        <begin position="164"/>
        <end position="183"/>
    </location>
</feature>
<evidence type="ECO:0000313" key="5">
    <source>
        <dbReference type="Proteomes" id="UP000199689"/>
    </source>
</evidence>
<dbReference type="STRING" id="209880.SAMN02910343_01400"/>
<accession>A0A1G5WJD3</accession>
<reference evidence="4 5" key="1">
    <citation type="submission" date="2016-10" db="EMBL/GenBank/DDBJ databases">
        <authorList>
            <person name="de Groot N.N."/>
        </authorList>
    </citation>
    <scope>NUCLEOTIDE SEQUENCE [LARGE SCALE GENOMIC DNA]</scope>
    <source>
        <strain evidence="4 5">DSM 15230</strain>
    </source>
</reference>
<dbReference type="PROSITE" id="PS50883">
    <property type="entry name" value="EAL"/>
    <property type="match status" value="1"/>
</dbReference>
<evidence type="ECO:0000313" key="4">
    <source>
        <dbReference type="EMBL" id="SDA57766.1"/>
    </source>
</evidence>
<dbReference type="Pfam" id="PF00990">
    <property type="entry name" value="GGDEF"/>
    <property type="match status" value="2"/>
</dbReference>
<keyword evidence="1" id="KW-1133">Transmembrane helix</keyword>
<dbReference type="SUPFAM" id="SSF141868">
    <property type="entry name" value="EAL domain-like"/>
    <property type="match status" value="1"/>
</dbReference>
<dbReference type="PANTHER" id="PTHR33121">
    <property type="entry name" value="CYCLIC DI-GMP PHOSPHODIESTERASE PDEF"/>
    <property type="match status" value="1"/>
</dbReference>
<dbReference type="Proteomes" id="UP000199689">
    <property type="component" value="Unassembled WGS sequence"/>
</dbReference>
<dbReference type="Gene3D" id="3.30.70.270">
    <property type="match status" value="2"/>
</dbReference>
<dbReference type="SUPFAM" id="SSF55073">
    <property type="entry name" value="Nucleotide cyclase"/>
    <property type="match status" value="2"/>
</dbReference>
<gene>
    <name evidence="4" type="ORF">SAMN02910343_01400</name>
</gene>
<dbReference type="NCBIfam" id="TIGR00254">
    <property type="entry name" value="GGDEF"/>
    <property type="match status" value="1"/>
</dbReference>
<feature type="domain" description="GGDEF" evidence="3">
    <location>
        <begin position="255"/>
        <end position="386"/>
    </location>
</feature>
<dbReference type="GO" id="GO:0071111">
    <property type="term" value="F:cyclic-guanylate-specific phosphodiesterase activity"/>
    <property type="evidence" value="ECO:0007669"/>
    <property type="project" value="InterPro"/>
</dbReference>
<protein>
    <submittedName>
        <fullName evidence="4">Diguanylate cyclase (GGDEF) domain-containing protein</fullName>
    </submittedName>
</protein>
<feature type="transmembrane region" description="Helical" evidence="1">
    <location>
        <begin position="189"/>
        <end position="209"/>
    </location>
</feature>
<evidence type="ECO:0000256" key="1">
    <source>
        <dbReference type="SAM" id="Phobius"/>
    </source>
</evidence>
<feature type="transmembrane region" description="Helical" evidence="1">
    <location>
        <begin position="42"/>
        <end position="61"/>
    </location>
</feature>
<dbReference type="Pfam" id="PF00563">
    <property type="entry name" value="EAL"/>
    <property type="match status" value="1"/>
</dbReference>
<feature type="domain" description="GGDEF" evidence="3">
    <location>
        <begin position="432"/>
        <end position="558"/>
    </location>
</feature>
<evidence type="ECO:0000259" key="3">
    <source>
        <dbReference type="PROSITE" id="PS50887"/>
    </source>
</evidence>
<proteinExistence type="predicted"/>
<dbReference type="PROSITE" id="PS50887">
    <property type="entry name" value="GGDEF"/>
    <property type="match status" value="2"/>
</dbReference>
<feature type="domain" description="EAL" evidence="2">
    <location>
        <begin position="567"/>
        <end position="820"/>
    </location>
</feature>
<dbReference type="InterPro" id="IPR043128">
    <property type="entry name" value="Rev_trsase/Diguanyl_cyclase"/>
</dbReference>
<dbReference type="InterPro" id="IPR029787">
    <property type="entry name" value="Nucleotide_cyclase"/>
</dbReference>
<dbReference type="GeneID" id="87756397"/>
<dbReference type="OrthoDB" id="9813903at2"/>
<dbReference type="Gene3D" id="3.20.20.450">
    <property type="entry name" value="EAL domain"/>
    <property type="match status" value="1"/>
</dbReference>
<organism evidence="4 5">
    <name type="scientific">Allisonella histaminiformans</name>
    <dbReference type="NCBI Taxonomy" id="209880"/>
    <lineage>
        <taxon>Bacteria</taxon>
        <taxon>Bacillati</taxon>
        <taxon>Bacillota</taxon>
        <taxon>Negativicutes</taxon>
        <taxon>Veillonellales</taxon>
        <taxon>Veillonellaceae</taxon>
        <taxon>Allisonella</taxon>
    </lineage>
</organism>
<dbReference type="InterPro" id="IPR035919">
    <property type="entry name" value="EAL_sf"/>
</dbReference>
<name>A0A1G5WJD3_9FIRM</name>
<dbReference type="CDD" id="cd01948">
    <property type="entry name" value="EAL"/>
    <property type="match status" value="1"/>
</dbReference>
<keyword evidence="5" id="KW-1185">Reference proteome</keyword>
<sequence length="977" mass="113258">MNGPKLSVKTFISFLFLRWKFSEERKSFLHSREFFQVIADNNMQFGLAVSLVVFSVGLAGLMGCSYNPGIPELIPEIPSRLVYTLMILLNVPQILFAVVEMAQSGESDSEKVLNINYLNQLINAFMAGFAVFSTQKGSSYFFETVLIMLTLSSLPYWRRIRGYVVALTSMLPIGIAIVRYHILVPWQDWYDIVIFYILCLFIMTLRRHWLEQNFWLMHRTELENKTLEKKSRTDELTGLENRTGLREDFPSFAGEHVIMIMIDLDNFKIYNDRYGHRFGDQVLRKTGQYIRKVFHPLGGKCYRYGGDEFLIILQDVSTHLLDKELELLRTGYMSLFSDGQPHTLSIGYSYGRAENESMLRTALSLADENLYASKVGGKNQISSQKVDASMQNKKDDQILSNLASVNYMDKLTGLLNREGFRKRLERENLNEGSWAVICFNIDRFQEINRAVGYAGGNEVLVKAAGWLSRYFPESIISRHESDHFYVFTRCSGIERRIRRVQSEVAICREHCYIFFRAGIWSHDVMKTVPDLDAILDNAKYACDTLRNQSVHSMCFYSPQVEEERKKSAFVLNYFREALDKEQIEVYFQPIIGTMSKKCRGYEVLSRWVVPGKGVFSPGEYIPVLEKSYDIYKLDLYVLRKACEFVQKLDEEQKKNLFVSFNLSRHDFQAIDIPEEVDRIVSSYPIPKSIFRVEVTESALADDDNIRRDVSRLRKKGYKVWVDDFGSGVSSLNVLRQYDVDGAKLDMKFLEDFESSKKSPLIIQNIIHLCHVLDLEVVVEGVENQKQLDFVQKCGGDLIQGFIYSAPQSLDVIRHQWFWDSIAPKEDGKIYHRIGTIDLERFFQQGEGSQGCSIGQLCSLLFERDGDQLRLLRFNDELERTLRCMQQDQEGDMQTLLSRFKDTPIMEVSRKARKKGSLVRSMVPYNHSFCFVQTCVVDYLEHKHRDIVLLQFTFMDKSLMNHMLQHMRHSEGLEISNQ</sequence>
<evidence type="ECO:0000259" key="2">
    <source>
        <dbReference type="PROSITE" id="PS50883"/>
    </source>
</evidence>
<dbReference type="SMART" id="SM00052">
    <property type="entry name" value="EAL"/>
    <property type="match status" value="1"/>
</dbReference>
<dbReference type="PANTHER" id="PTHR33121:SF71">
    <property type="entry name" value="OXYGEN SENSOR PROTEIN DOSP"/>
    <property type="match status" value="1"/>
</dbReference>
<dbReference type="RefSeq" id="WP_159427875.1">
    <property type="nucleotide sequence ID" value="NZ_FMXA01000021.1"/>
</dbReference>
<keyword evidence="1" id="KW-0472">Membrane</keyword>
<dbReference type="EMBL" id="FMXA01000021">
    <property type="protein sequence ID" value="SDA57766.1"/>
    <property type="molecule type" value="Genomic_DNA"/>
</dbReference>
<feature type="transmembrane region" description="Helical" evidence="1">
    <location>
        <begin position="81"/>
        <end position="102"/>
    </location>
</feature>
<dbReference type="InterPro" id="IPR000160">
    <property type="entry name" value="GGDEF_dom"/>
</dbReference>
<dbReference type="InterPro" id="IPR001633">
    <property type="entry name" value="EAL_dom"/>
</dbReference>
<dbReference type="CDD" id="cd01949">
    <property type="entry name" value="GGDEF"/>
    <property type="match status" value="1"/>
</dbReference>
<dbReference type="AlphaFoldDB" id="A0A1G5WJD3"/>
<dbReference type="SMART" id="SM00267">
    <property type="entry name" value="GGDEF"/>
    <property type="match status" value="2"/>
</dbReference>
<keyword evidence="1" id="KW-0812">Transmembrane</keyword>
<feature type="transmembrane region" description="Helical" evidence="1">
    <location>
        <begin position="114"/>
        <end position="132"/>
    </location>
</feature>
<dbReference type="InterPro" id="IPR050706">
    <property type="entry name" value="Cyclic-di-GMP_PDE-like"/>
</dbReference>